<accession>A0A813AEV2</accession>
<dbReference type="PANTHER" id="PTHR47027">
    <property type="entry name" value="REVERSE TRANSCRIPTASE DOMAIN-CONTAINING PROTEIN"/>
    <property type="match status" value="1"/>
</dbReference>
<organism evidence="3 4">
    <name type="scientific">Symbiodinium necroappetens</name>
    <dbReference type="NCBI Taxonomy" id="1628268"/>
    <lineage>
        <taxon>Eukaryota</taxon>
        <taxon>Sar</taxon>
        <taxon>Alveolata</taxon>
        <taxon>Dinophyceae</taxon>
        <taxon>Suessiales</taxon>
        <taxon>Symbiodiniaceae</taxon>
        <taxon>Symbiodinium</taxon>
    </lineage>
</organism>
<gene>
    <name evidence="3" type="ORF">SNEC2469_LOCUS27374</name>
</gene>
<reference evidence="3" key="1">
    <citation type="submission" date="2021-02" db="EMBL/GenBank/DDBJ databases">
        <authorList>
            <person name="Dougan E. K."/>
            <person name="Rhodes N."/>
            <person name="Thang M."/>
            <person name="Chan C."/>
        </authorList>
    </citation>
    <scope>NUCLEOTIDE SEQUENCE</scope>
</reference>
<feature type="region of interest" description="Disordered" evidence="1">
    <location>
        <begin position="435"/>
        <end position="516"/>
    </location>
</feature>
<feature type="non-terminal residue" evidence="3">
    <location>
        <position position="1"/>
    </location>
</feature>
<comment type="caution">
    <text evidence="3">The sequence shown here is derived from an EMBL/GenBank/DDBJ whole genome shotgun (WGS) entry which is preliminary data.</text>
</comment>
<dbReference type="OrthoDB" id="411871at2759"/>
<dbReference type="Proteomes" id="UP000601435">
    <property type="component" value="Unassembled WGS sequence"/>
</dbReference>
<dbReference type="AlphaFoldDB" id="A0A813AEV2"/>
<evidence type="ECO:0000256" key="1">
    <source>
        <dbReference type="SAM" id="MobiDB-lite"/>
    </source>
</evidence>
<protein>
    <recommendedName>
        <fullName evidence="2">Reverse transcriptase domain-containing protein</fullName>
    </recommendedName>
</protein>
<dbReference type="InterPro" id="IPR000477">
    <property type="entry name" value="RT_dom"/>
</dbReference>
<proteinExistence type="predicted"/>
<keyword evidence="4" id="KW-1185">Reference proteome</keyword>
<feature type="non-terminal residue" evidence="3">
    <location>
        <position position="633"/>
    </location>
</feature>
<dbReference type="EMBL" id="CAJNJA010057499">
    <property type="protein sequence ID" value="CAE7862461.1"/>
    <property type="molecule type" value="Genomic_DNA"/>
</dbReference>
<feature type="compositionally biased region" description="Low complexity" evidence="1">
    <location>
        <begin position="448"/>
        <end position="460"/>
    </location>
</feature>
<feature type="domain" description="Reverse transcriptase" evidence="2">
    <location>
        <begin position="1"/>
        <end position="177"/>
    </location>
</feature>
<dbReference type="PROSITE" id="PS50878">
    <property type="entry name" value="RT_POL"/>
    <property type="match status" value="1"/>
</dbReference>
<evidence type="ECO:0000259" key="2">
    <source>
        <dbReference type="PROSITE" id="PS50878"/>
    </source>
</evidence>
<evidence type="ECO:0000313" key="4">
    <source>
        <dbReference type="Proteomes" id="UP000601435"/>
    </source>
</evidence>
<dbReference type="PANTHER" id="PTHR47027:SF20">
    <property type="entry name" value="REVERSE TRANSCRIPTASE-LIKE PROTEIN WITH RNA-DIRECTED DNA POLYMERASE DOMAIN"/>
    <property type="match status" value="1"/>
</dbReference>
<name>A0A813AEV2_9DINO</name>
<evidence type="ECO:0000313" key="3">
    <source>
        <dbReference type="EMBL" id="CAE7862461.1"/>
    </source>
</evidence>
<dbReference type="Pfam" id="PF00078">
    <property type="entry name" value="RVT_1"/>
    <property type="match status" value="1"/>
</dbReference>
<sequence>GLQVSIDFTQAFDRVDRGLLNSALLMMKVPEELRSLIMQWVETTTFHVVQDDEDEMFAASRGIRQGCWLSPTLWVCVSVFLLHTIEQELGERWCNDHLVGFADDTHLRWDIFTAPQLHQALDQAHRVLHILEQARLKLSRDKTVCLLRLEGGQAAHIKRKITEKTKDGRYLKLGACITYGDFEHKNVKHRVHAGKVAFQRVRKFLMAEKAASLQKRLRLWKAIVIPTVMYSITASGLLPKGFDLLRIMLTRPARAIARSPRYRTGGENGEDIITESDESFWRKVGLCSPAELVRQRLEATVTRTKQFCSTLPEKDARGGWHADVLYVRASFLEEHEARTFQWRRSQFARITGTCEWCDKKVSRGENADTMSAGTELVTVPLPEVAANKHWTKQCGQLPNQWLKLCVHSGPPASKVLVSFAEAALKHSLSATPAVVDDSGPNLGGGVPGNLRGNDAGSSGHCGEEGSGGIRTARAKQTATLGDYKGFQGQGLGQGKSRRKRMEQSVSQRELHSEPEQISTEDWQHMMHIISRLLVQHDTELQMLKLDKQYLLHFEMGPQGMVHMFWEAAQVWKKARDEQPPKVDKSLRITLLLCMMMELEGRLDKMMVHEQTKDNLIKHGWLQTTMGQPAWPYM</sequence>